<dbReference type="EMBL" id="VFIY01000015">
    <property type="protein sequence ID" value="TPD59123.1"/>
    <property type="molecule type" value="Genomic_DNA"/>
</dbReference>
<organism evidence="3 4">
    <name type="scientific">Emcibacter nanhaiensis</name>
    <dbReference type="NCBI Taxonomy" id="1505037"/>
    <lineage>
        <taxon>Bacteria</taxon>
        <taxon>Pseudomonadati</taxon>
        <taxon>Pseudomonadota</taxon>
        <taxon>Alphaproteobacteria</taxon>
        <taxon>Emcibacterales</taxon>
        <taxon>Emcibacteraceae</taxon>
        <taxon>Emcibacter</taxon>
    </lineage>
</organism>
<evidence type="ECO:0000313" key="4">
    <source>
        <dbReference type="Proteomes" id="UP000319148"/>
    </source>
</evidence>
<keyword evidence="1" id="KW-1133">Transmembrane helix</keyword>
<dbReference type="PROSITE" id="PS51352">
    <property type="entry name" value="THIOREDOXIN_2"/>
    <property type="match status" value="1"/>
</dbReference>
<dbReference type="InterPro" id="IPR013740">
    <property type="entry name" value="Redoxin"/>
</dbReference>
<proteinExistence type="predicted"/>
<gene>
    <name evidence="3" type="ORF">FIV46_12895</name>
</gene>
<dbReference type="GO" id="GO:0016491">
    <property type="term" value="F:oxidoreductase activity"/>
    <property type="evidence" value="ECO:0007669"/>
    <property type="project" value="InterPro"/>
</dbReference>
<dbReference type="Gene3D" id="3.40.30.10">
    <property type="entry name" value="Glutaredoxin"/>
    <property type="match status" value="1"/>
</dbReference>
<feature type="domain" description="Thioredoxin" evidence="2">
    <location>
        <begin position="49"/>
        <end position="192"/>
    </location>
</feature>
<dbReference type="Pfam" id="PF08534">
    <property type="entry name" value="Redoxin"/>
    <property type="match status" value="1"/>
</dbReference>
<dbReference type="AlphaFoldDB" id="A0A501PFD1"/>
<keyword evidence="4" id="KW-1185">Reference proteome</keyword>
<protein>
    <submittedName>
        <fullName evidence="3">Redoxin domain-containing protein</fullName>
    </submittedName>
</protein>
<dbReference type="InterPro" id="IPR036249">
    <property type="entry name" value="Thioredoxin-like_sf"/>
</dbReference>
<keyword evidence="1" id="KW-0472">Membrane</keyword>
<reference evidence="4" key="1">
    <citation type="submission" date="2019-06" db="EMBL/GenBank/DDBJ databases">
        <title>The complete genome of Emcibacter congregatus ZYLT.</title>
        <authorList>
            <person name="Zhao Z."/>
        </authorList>
    </citation>
    <scope>NUCLEOTIDE SEQUENCE [LARGE SCALE GENOMIC DNA]</scope>
    <source>
        <strain evidence="4">MCCC 1A06723</strain>
    </source>
</reference>
<dbReference type="InterPro" id="IPR013766">
    <property type="entry name" value="Thioredoxin_domain"/>
</dbReference>
<evidence type="ECO:0000256" key="1">
    <source>
        <dbReference type="SAM" id="Phobius"/>
    </source>
</evidence>
<dbReference type="OrthoDB" id="462848at2"/>
<dbReference type="SUPFAM" id="SSF52833">
    <property type="entry name" value="Thioredoxin-like"/>
    <property type="match status" value="1"/>
</dbReference>
<accession>A0A501PFD1</accession>
<sequence>MVEALIVSQVFLWIAVIGLGVLCFALTRQIGVLYERIAPAGALSMNEVLKPGEDAPSMSLPTLTGVMQEIGGTRDGKRSQLLFFLSPDCPVCKSLLPAVKSIARAEGDWLDVILASDGSDQAHKEYVKAQGLEAFPYVSSEILGRQFGVAKLPYSVLIDEKGKIASMGLVNSREHLDSLFVAKQEGVHSIQDYLNKREPA</sequence>
<keyword evidence="1" id="KW-0812">Transmembrane</keyword>
<evidence type="ECO:0000259" key="2">
    <source>
        <dbReference type="PROSITE" id="PS51352"/>
    </source>
</evidence>
<name>A0A501PFD1_9PROT</name>
<dbReference type="Proteomes" id="UP000319148">
    <property type="component" value="Unassembled WGS sequence"/>
</dbReference>
<dbReference type="RefSeq" id="WP_139941342.1">
    <property type="nucleotide sequence ID" value="NZ_JBHSYP010000002.1"/>
</dbReference>
<comment type="caution">
    <text evidence="3">The sequence shown here is derived from an EMBL/GenBank/DDBJ whole genome shotgun (WGS) entry which is preliminary data.</text>
</comment>
<evidence type="ECO:0000313" key="3">
    <source>
        <dbReference type="EMBL" id="TPD59123.1"/>
    </source>
</evidence>
<feature type="transmembrane region" description="Helical" evidence="1">
    <location>
        <begin position="6"/>
        <end position="27"/>
    </location>
</feature>